<keyword evidence="3" id="KW-0012">Acyltransferase</keyword>
<evidence type="ECO:0000313" key="4">
    <source>
        <dbReference type="Proteomes" id="UP000295075"/>
    </source>
</evidence>
<feature type="domain" description="Acyltransferase 3" evidence="2">
    <location>
        <begin position="35"/>
        <end position="373"/>
    </location>
</feature>
<gene>
    <name evidence="3" type="ORF">E1261_18470</name>
</gene>
<dbReference type="PANTHER" id="PTHR23028">
    <property type="entry name" value="ACETYLTRANSFERASE"/>
    <property type="match status" value="1"/>
</dbReference>
<dbReference type="RefSeq" id="WP_132408122.1">
    <property type="nucleotide sequence ID" value="NZ_SMKA01000077.1"/>
</dbReference>
<feature type="transmembrane region" description="Helical" evidence="1">
    <location>
        <begin position="160"/>
        <end position="181"/>
    </location>
</feature>
<feature type="transmembrane region" description="Helical" evidence="1">
    <location>
        <begin position="134"/>
        <end position="154"/>
    </location>
</feature>
<evidence type="ECO:0000313" key="3">
    <source>
        <dbReference type="EMBL" id="TDC28420.1"/>
    </source>
</evidence>
<dbReference type="InterPro" id="IPR002656">
    <property type="entry name" value="Acyl_transf_3_dom"/>
</dbReference>
<evidence type="ECO:0000256" key="1">
    <source>
        <dbReference type="SAM" id="Phobius"/>
    </source>
</evidence>
<name>A0A4R4Q0M0_9ACTN</name>
<evidence type="ECO:0000259" key="2">
    <source>
        <dbReference type="Pfam" id="PF01757"/>
    </source>
</evidence>
<dbReference type="GO" id="GO:0016747">
    <property type="term" value="F:acyltransferase activity, transferring groups other than amino-acyl groups"/>
    <property type="evidence" value="ECO:0007669"/>
    <property type="project" value="InterPro"/>
</dbReference>
<dbReference type="OrthoDB" id="3404679at2"/>
<keyword evidence="1" id="KW-0472">Membrane</keyword>
<dbReference type="Proteomes" id="UP000295075">
    <property type="component" value="Unassembled WGS sequence"/>
</dbReference>
<feature type="transmembrane region" description="Helical" evidence="1">
    <location>
        <begin position="251"/>
        <end position="270"/>
    </location>
</feature>
<feature type="transmembrane region" description="Helical" evidence="1">
    <location>
        <begin position="227"/>
        <end position="244"/>
    </location>
</feature>
<dbReference type="AlphaFoldDB" id="A0A4R4Q0M0"/>
<keyword evidence="3" id="KW-0808">Transferase</keyword>
<comment type="caution">
    <text evidence="3">The sequence shown here is derived from an EMBL/GenBank/DDBJ whole genome shotgun (WGS) entry which is preliminary data.</text>
</comment>
<dbReference type="GO" id="GO:0009103">
    <property type="term" value="P:lipopolysaccharide biosynthetic process"/>
    <property type="evidence" value="ECO:0007669"/>
    <property type="project" value="TreeGrafter"/>
</dbReference>
<feature type="transmembrane region" description="Helical" evidence="1">
    <location>
        <begin position="64"/>
        <end position="86"/>
    </location>
</feature>
<dbReference type="Pfam" id="PF01757">
    <property type="entry name" value="Acyl_transf_3"/>
    <property type="match status" value="1"/>
</dbReference>
<accession>A0A4R4Q0M0</accession>
<feature type="transmembrane region" description="Helical" evidence="1">
    <location>
        <begin position="319"/>
        <end position="340"/>
    </location>
</feature>
<protein>
    <submittedName>
        <fullName evidence="3">Acyltransferase</fullName>
    </submittedName>
</protein>
<dbReference type="GO" id="GO:0016020">
    <property type="term" value="C:membrane"/>
    <property type="evidence" value="ECO:0007669"/>
    <property type="project" value="TreeGrafter"/>
</dbReference>
<feature type="transmembrane region" description="Helical" evidence="1">
    <location>
        <begin position="193"/>
        <end position="212"/>
    </location>
</feature>
<reference evidence="3 4" key="1">
    <citation type="submission" date="2019-03" db="EMBL/GenBank/DDBJ databases">
        <title>Draft genome sequences of novel Actinobacteria.</title>
        <authorList>
            <person name="Sahin N."/>
            <person name="Ay H."/>
            <person name="Saygin H."/>
        </authorList>
    </citation>
    <scope>NUCLEOTIDE SEQUENCE [LARGE SCALE GENOMIC DNA]</scope>
    <source>
        <strain evidence="3 4">JCM 30547</strain>
    </source>
</reference>
<feature type="transmembrane region" description="Helical" evidence="1">
    <location>
        <begin position="352"/>
        <end position="373"/>
    </location>
</feature>
<feature type="transmembrane region" description="Helical" evidence="1">
    <location>
        <begin position="290"/>
        <end position="307"/>
    </location>
</feature>
<sequence length="388" mass="42711">MTWAAEDRVQPPAQDVSGPAAVPASAVTVSRPRVESLTGLRWWAAFFVFTHHMGYLAPLPIREFLKLGTSGVTFFFVLSGFVLTWSARPGSVVGSMAAGTFYRRRFARIVPAHVVALIPALFVFYRFDPPDNLFWIKPVSMTAIVLSLFLLNGWSNNPTILYGGNPASWTLSIEAFFYAFFPFLHRATAKLKLGGALVLAAAAVVIAGGYRLTQYNWVDLPTLPPPLLHAVAFVVGIAIAIVLRSGWIPPLPAWTGYLAIGIGLAVLTYTFRHPGKVPFGTEISLLQKEILTLLYGFLILVVAARDLRGGRSLLRSKPLVALGRWSFSFYLVHATVLYGIRELHGSSEPVSWLNLTWYAGVGAVSILASWLLYKFVEHPLELKLRGSR</sequence>
<keyword evidence="1" id="KW-0812">Transmembrane</keyword>
<dbReference type="PANTHER" id="PTHR23028:SF53">
    <property type="entry name" value="ACYL_TRANSF_3 DOMAIN-CONTAINING PROTEIN"/>
    <property type="match status" value="1"/>
</dbReference>
<keyword evidence="4" id="KW-1185">Reference proteome</keyword>
<feature type="transmembrane region" description="Helical" evidence="1">
    <location>
        <begin position="106"/>
        <end position="127"/>
    </location>
</feature>
<keyword evidence="1" id="KW-1133">Transmembrane helix</keyword>
<organism evidence="3 4">
    <name type="scientific">Kribbella albertanoniae</name>
    <dbReference type="NCBI Taxonomy" id="1266829"/>
    <lineage>
        <taxon>Bacteria</taxon>
        <taxon>Bacillati</taxon>
        <taxon>Actinomycetota</taxon>
        <taxon>Actinomycetes</taxon>
        <taxon>Propionibacteriales</taxon>
        <taxon>Kribbellaceae</taxon>
        <taxon>Kribbella</taxon>
    </lineage>
</organism>
<proteinExistence type="predicted"/>
<dbReference type="InterPro" id="IPR050879">
    <property type="entry name" value="Acyltransferase_3"/>
</dbReference>
<dbReference type="EMBL" id="SMKA01000077">
    <property type="protein sequence ID" value="TDC28420.1"/>
    <property type="molecule type" value="Genomic_DNA"/>
</dbReference>